<dbReference type="Pfam" id="PF02342">
    <property type="entry name" value="TerD"/>
    <property type="match status" value="1"/>
</dbReference>
<reference evidence="3 4" key="1">
    <citation type="submission" date="2019-03" db="EMBL/GenBank/DDBJ databases">
        <title>Genomics of glacier-inhabiting Cryobacterium strains.</title>
        <authorList>
            <person name="Liu Q."/>
            <person name="Xin Y.-H."/>
        </authorList>
    </citation>
    <scope>NUCLEOTIDE SEQUENCE [LARGE SCALE GENOMIC DNA]</scope>
    <source>
        <strain evidence="3 4">CGMCC 1.4292</strain>
    </source>
</reference>
<proteinExistence type="inferred from homology"/>
<comment type="similarity">
    <text evidence="1">Belongs to the CAPAB/TerDEXZ family.</text>
</comment>
<dbReference type="InterPro" id="IPR003325">
    <property type="entry name" value="TerD"/>
</dbReference>
<dbReference type="CDD" id="cd06974">
    <property type="entry name" value="TerD_like"/>
    <property type="match status" value="1"/>
</dbReference>
<dbReference type="PANTHER" id="PTHR32097:SF4">
    <property type="entry name" value="GENERAL STRESS PROTEIN 16U"/>
    <property type="match status" value="1"/>
</dbReference>
<name>A0A4Y8KLH0_9MICO</name>
<dbReference type="RefSeq" id="WP_134174394.1">
    <property type="nucleotide sequence ID" value="NZ_SODI01000001.1"/>
</dbReference>
<dbReference type="Proteomes" id="UP000298218">
    <property type="component" value="Unassembled WGS sequence"/>
</dbReference>
<dbReference type="Gene3D" id="2.60.60.30">
    <property type="entry name" value="sav2460 like domains"/>
    <property type="match status" value="1"/>
</dbReference>
<accession>A0A4Y8KLH0</accession>
<comment type="caution">
    <text evidence="3">The sequence shown here is derived from an EMBL/GenBank/DDBJ whole genome shotgun (WGS) entry which is preliminary data.</text>
</comment>
<dbReference type="AlphaFoldDB" id="A0A4Y8KLH0"/>
<evidence type="ECO:0000313" key="3">
    <source>
        <dbReference type="EMBL" id="TFD78433.1"/>
    </source>
</evidence>
<dbReference type="OrthoDB" id="56224at2"/>
<gene>
    <name evidence="3" type="ORF">E3T53_09565</name>
</gene>
<organism evidence="3 4">
    <name type="scientific">Cryobacterium psychrophilum</name>
    <dbReference type="NCBI Taxonomy" id="41988"/>
    <lineage>
        <taxon>Bacteria</taxon>
        <taxon>Bacillati</taxon>
        <taxon>Actinomycetota</taxon>
        <taxon>Actinomycetes</taxon>
        <taxon>Micrococcales</taxon>
        <taxon>Microbacteriaceae</taxon>
        <taxon>Cryobacterium</taxon>
    </lineage>
</organism>
<keyword evidence="4" id="KW-1185">Reference proteome</keyword>
<feature type="domain" description="TerD" evidence="2">
    <location>
        <begin position="1"/>
        <end position="179"/>
    </location>
</feature>
<dbReference type="PANTHER" id="PTHR32097">
    <property type="entry name" value="CAMP-BINDING PROTEIN 1-RELATED"/>
    <property type="match status" value="1"/>
</dbReference>
<evidence type="ECO:0000259" key="2">
    <source>
        <dbReference type="Pfam" id="PF02342"/>
    </source>
</evidence>
<dbReference type="InterPro" id="IPR051324">
    <property type="entry name" value="Stress/Tellurium_Resist"/>
</dbReference>
<protein>
    <submittedName>
        <fullName evidence="3">TerD family protein</fullName>
    </submittedName>
</protein>
<sequence>MSIHMQAGGNAPLTAENPLLIELLIGFGWTTIASGAPDAELVPSAILCDSAGNAVSPDSMVFFNQLSTPDDAVRYTTKGDQEQIEVNLSLVPDTVSKIVFVVYVDPDIRKPGSFSTVRNAYIRVAGRDDKDLLRFDLERTDATVTAMIFGELYRYKSEWKFRALGDGFTTGIDGVARSFGLAL</sequence>
<evidence type="ECO:0000313" key="4">
    <source>
        <dbReference type="Proteomes" id="UP000298218"/>
    </source>
</evidence>
<evidence type="ECO:0000256" key="1">
    <source>
        <dbReference type="ARBA" id="ARBA00008775"/>
    </source>
</evidence>
<dbReference type="EMBL" id="SOHQ01000028">
    <property type="protein sequence ID" value="TFD78433.1"/>
    <property type="molecule type" value="Genomic_DNA"/>
</dbReference>